<sequence>MFKKYKLHILALVGYILYLIIREETVTFTMILMIIFSFAFVAWMLEELDKQNAN</sequence>
<feature type="transmembrane region" description="Helical" evidence="1">
    <location>
        <begin position="5"/>
        <end position="21"/>
    </location>
</feature>
<dbReference type="PATRIC" id="fig|1188261.3.peg.1219"/>
<keyword evidence="1" id="KW-1133">Transmembrane helix</keyword>
<dbReference type="AlphaFoldDB" id="U6SQH6"/>
<gene>
    <name evidence="2" type="ORF">A33I_09170</name>
</gene>
<reference evidence="2 3" key="1">
    <citation type="journal article" date="2013" name="Genome Announc.">
        <title>Genome Sequence of the Extreme Obligate Alkaliphile Bacillus marmarensis Strain DSM 21297.</title>
        <authorList>
            <person name="Wernick D.G."/>
            <person name="Choi K.Y."/>
            <person name="Tat C.A."/>
            <person name="Lafontaine Rivera J.G."/>
            <person name="Liao J.C."/>
        </authorList>
    </citation>
    <scope>NUCLEOTIDE SEQUENCE [LARGE SCALE GENOMIC DNA]</scope>
    <source>
        <strain evidence="2 3">DSM 21297</strain>
    </source>
</reference>
<dbReference type="EMBL" id="ATAE01000011">
    <property type="protein sequence ID" value="ERN53964.1"/>
    <property type="molecule type" value="Genomic_DNA"/>
</dbReference>
<evidence type="ECO:0000256" key="1">
    <source>
        <dbReference type="SAM" id="Phobius"/>
    </source>
</evidence>
<name>U6SQH6_9BACI</name>
<protein>
    <submittedName>
        <fullName evidence="2">Uncharacterized protein</fullName>
    </submittedName>
</protein>
<evidence type="ECO:0000313" key="2">
    <source>
        <dbReference type="EMBL" id="ERN53964.1"/>
    </source>
</evidence>
<organism evidence="2 3">
    <name type="scientific">Alkalihalophilus marmarensis DSM 21297</name>
    <dbReference type="NCBI Taxonomy" id="1188261"/>
    <lineage>
        <taxon>Bacteria</taxon>
        <taxon>Bacillati</taxon>
        <taxon>Bacillota</taxon>
        <taxon>Bacilli</taxon>
        <taxon>Bacillales</taxon>
        <taxon>Bacillaceae</taxon>
        <taxon>Alkalihalophilus</taxon>
    </lineage>
</organism>
<dbReference type="RefSeq" id="WP_022627547.1">
    <property type="nucleotide sequence ID" value="NZ_ATAE01000011.1"/>
</dbReference>
<keyword evidence="3" id="KW-1185">Reference proteome</keyword>
<proteinExistence type="predicted"/>
<comment type="caution">
    <text evidence="2">The sequence shown here is derived from an EMBL/GenBank/DDBJ whole genome shotgun (WGS) entry which is preliminary data.</text>
</comment>
<keyword evidence="1" id="KW-0812">Transmembrane</keyword>
<dbReference type="Proteomes" id="UP000017170">
    <property type="component" value="Unassembled WGS sequence"/>
</dbReference>
<feature type="transmembrane region" description="Helical" evidence="1">
    <location>
        <begin position="27"/>
        <end position="45"/>
    </location>
</feature>
<keyword evidence="1" id="KW-0472">Membrane</keyword>
<accession>U6SQH6</accession>
<evidence type="ECO:0000313" key="3">
    <source>
        <dbReference type="Proteomes" id="UP000017170"/>
    </source>
</evidence>